<dbReference type="RefSeq" id="WP_083039743.1">
    <property type="nucleotide sequence ID" value="NZ_CP020557.1"/>
</dbReference>
<evidence type="ECO:0000313" key="1">
    <source>
        <dbReference type="EMBL" id="ARF67949.1"/>
    </source>
</evidence>
<proteinExistence type="predicted"/>
<name>A0A1V0URP2_9BACL</name>
<evidence type="ECO:0000313" key="2">
    <source>
        <dbReference type="Proteomes" id="UP000192727"/>
    </source>
</evidence>
<sequence length="259" mass="29768">MSQIISSLEFKWGFPYTSPNSTEPSPYLYQIGLDHKVGPGILFHDCLVKIAEAHKHHKKGSVYSCYGSWIGEGVVWLIYPMNEANEREEALSDEQILDEAYGEEEGKQWMEKFLSTLISDEHKLLKYLPSASNPSAKKEETPMEYIYYSIIQLNEQTETAEYQELVSKVIQAHNQHDKGLNWVTYVEEGTDSRKLHLYVPMRSFGEMDNWEGMRTILNVFGNEAAQTIRDSLLSGVEDYKSYLMTFVPSCDNSGFEFVE</sequence>
<accession>A0A1V0URP2</accession>
<organism evidence="1 2">
    <name type="scientific">Paenibacillus larvae subsp. pulvifaciens</name>
    <dbReference type="NCBI Taxonomy" id="1477"/>
    <lineage>
        <taxon>Bacteria</taxon>
        <taxon>Bacillati</taxon>
        <taxon>Bacillota</taxon>
        <taxon>Bacilli</taxon>
        <taxon>Bacillales</taxon>
        <taxon>Paenibacillaceae</taxon>
        <taxon>Paenibacillus</taxon>
    </lineage>
</organism>
<protein>
    <submittedName>
        <fullName evidence="1">Uncharacterized protein</fullName>
    </submittedName>
</protein>
<dbReference type="AlphaFoldDB" id="A0A1V0URP2"/>
<dbReference type="Proteomes" id="UP000192727">
    <property type="component" value="Chromosome"/>
</dbReference>
<gene>
    <name evidence="1" type="ORF">B7C51_09090</name>
</gene>
<dbReference type="EMBL" id="CP020557">
    <property type="protein sequence ID" value="ARF67949.1"/>
    <property type="molecule type" value="Genomic_DNA"/>
</dbReference>
<reference evidence="1 2" key="1">
    <citation type="submission" date="2017-03" db="EMBL/GenBank/DDBJ databases">
        <title>Paenibacillus larvae genome sequencing.</title>
        <authorList>
            <person name="Dingman D.W."/>
        </authorList>
    </citation>
    <scope>NUCLEOTIDE SEQUENCE [LARGE SCALE GENOMIC DNA]</scope>
    <source>
        <strain evidence="1 2">SAG 10367</strain>
    </source>
</reference>